<dbReference type="RefSeq" id="WP_379266558.1">
    <property type="nucleotide sequence ID" value="NZ_JBHTKZ010000032.1"/>
</dbReference>
<dbReference type="InterPro" id="IPR001119">
    <property type="entry name" value="SLH_dom"/>
</dbReference>
<feature type="domain" description="SLH" evidence="2">
    <location>
        <begin position="1"/>
        <end position="57"/>
    </location>
</feature>
<dbReference type="PROSITE" id="PS51272">
    <property type="entry name" value="SLH"/>
    <property type="match status" value="2"/>
</dbReference>
<dbReference type="Pfam" id="PF00395">
    <property type="entry name" value="SLH"/>
    <property type="match status" value="2"/>
</dbReference>
<organism evidence="3 4">
    <name type="scientific">Paenibacillus timonensis</name>
    <dbReference type="NCBI Taxonomy" id="225915"/>
    <lineage>
        <taxon>Bacteria</taxon>
        <taxon>Bacillati</taxon>
        <taxon>Bacillota</taxon>
        <taxon>Bacilli</taxon>
        <taxon>Bacillales</taxon>
        <taxon>Paenibacillaceae</taxon>
        <taxon>Paenibacillus</taxon>
    </lineage>
</organism>
<proteinExistence type="predicted"/>
<evidence type="ECO:0000313" key="3">
    <source>
        <dbReference type="EMBL" id="MFD1182839.1"/>
    </source>
</evidence>
<dbReference type="EMBL" id="JBHTKZ010000032">
    <property type="protein sequence ID" value="MFD1182839.1"/>
    <property type="molecule type" value="Genomic_DNA"/>
</dbReference>
<protein>
    <submittedName>
        <fullName evidence="3">S-layer homology domain-containing protein</fullName>
    </submittedName>
</protein>
<evidence type="ECO:0000259" key="2">
    <source>
        <dbReference type="PROSITE" id="PS51272"/>
    </source>
</evidence>
<evidence type="ECO:0000313" key="4">
    <source>
        <dbReference type="Proteomes" id="UP001597211"/>
    </source>
</evidence>
<comment type="caution">
    <text evidence="3">The sequence shown here is derived from an EMBL/GenBank/DDBJ whole genome shotgun (WGS) entry which is preliminary data.</text>
</comment>
<reference evidence="4" key="1">
    <citation type="journal article" date="2019" name="Int. J. Syst. Evol. Microbiol.">
        <title>The Global Catalogue of Microorganisms (GCM) 10K type strain sequencing project: providing services to taxonomists for standard genome sequencing and annotation.</title>
        <authorList>
            <consortium name="The Broad Institute Genomics Platform"/>
            <consortium name="The Broad Institute Genome Sequencing Center for Infectious Disease"/>
            <person name="Wu L."/>
            <person name="Ma J."/>
        </authorList>
    </citation>
    <scope>NUCLEOTIDE SEQUENCE [LARGE SCALE GENOMIC DNA]</scope>
    <source>
        <strain evidence="4">CCUG 48216</strain>
    </source>
</reference>
<dbReference type="Gene3D" id="1.20.1270.90">
    <property type="entry name" value="AF1782-like"/>
    <property type="match status" value="1"/>
</dbReference>
<gene>
    <name evidence="3" type="ORF">ACFQ2Z_15875</name>
</gene>
<accession>A0ABW3SDJ9</accession>
<dbReference type="Proteomes" id="UP001597211">
    <property type="component" value="Unassembled WGS sequence"/>
</dbReference>
<keyword evidence="4" id="KW-1185">Reference proteome</keyword>
<feature type="compositionally biased region" description="Low complexity" evidence="1">
    <location>
        <begin position="149"/>
        <end position="166"/>
    </location>
</feature>
<feature type="domain" description="SLH" evidence="2">
    <location>
        <begin position="58"/>
        <end position="120"/>
    </location>
</feature>
<dbReference type="InterPro" id="IPR051465">
    <property type="entry name" value="Cell_Envelope_Struct_Comp"/>
</dbReference>
<name>A0ABW3SDJ9_9BACL</name>
<evidence type="ECO:0000256" key="1">
    <source>
        <dbReference type="SAM" id="MobiDB-lite"/>
    </source>
</evidence>
<feature type="region of interest" description="Disordered" evidence="1">
    <location>
        <begin position="115"/>
        <end position="170"/>
    </location>
</feature>
<dbReference type="PANTHER" id="PTHR43308">
    <property type="entry name" value="OUTER MEMBRANE PROTEIN ALPHA-RELATED"/>
    <property type="match status" value="1"/>
</dbReference>
<sequence>MPADHYAYKFVEAAVEAGLINGYGDGVFGTGQNLSRQDMAVIFVRALGIDATGKGADLTFSDASNISDYAKDAVAAAVELKLLSGGTDGNFNPTGTAERQAVAAVANYFLKKYEETKKPTESSNTPSPGETPPAPAEPDKPAAQPPVSTPSNPSPSSGGSNSGGSSQPDLTVPAIALVSASPVTIGQSLSVQSSEAGNVYLVRAADSPLTKSALDALVTEGVARKAIAIANTAVEIATSGLPEGNYKAYAVDAAGNVSTPTTAVVLQKSLQDLVVDAQTLANTAVEGEAPGNYPGVAILELRHAIMAAQSILNNSASTPTDFNNAAAALREAISVFKSTQVQPSELELQLTEGAKLVLNSELASGAEITLTDSGSGAYQYAQRSIHDFLKVTRNHVVQRLEYHPDTYIFSVFDPETDVEVATLRLESASPLIEIEPSSTGVVIRPLEALEENDEVALTFKLLDLDVFIASKDLMIKADQTPPTVSDATYNAEGSITLTFSEELPSGAFPSSPLLIYSPSGFLTDEDMVGIDPVGYTVSKMSSSQLRIQFKPETMTRYDFKSPGKFRITALNGTDYANLPLNLNVGKVEINIP</sequence>